<accession>A0A835ASE8</accession>
<feature type="region of interest" description="Disordered" evidence="1">
    <location>
        <begin position="1"/>
        <end position="64"/>
    </location>
</feature>
<evidence type="ECO:0000256" key="1">
    <source>
        <dbReference type="SAM" id="MobiDB-lite"/>
    </source>
</evidence>
<evidence type="ECO:0000313" key="2">
    <source>
        <dbReference type="EMBL" id="KAF8667145.1"/>
    </source>
</evidence>
<dbReference type="AlphaFoldDB" id="A0A835ASE8"/>
<comment type="caution">
    <text evidence="2">The sequence shown here is derived from an EMBL/GenBank/DDBJ whole genome shotgun (WGS) entry which is preliminary data.</text>
</comment>
<evidence type="ECO:0000313" key="3">
    <source>
        <dbReference type="Proteomes" id="UP000636709"/>
    </source>
</evidence>
<reference evidence="2" key="1">
    <citation type="submission" date="2020-07" db="EMBL/GenBank/DDBJ databases">
        <title>Genome sequence and genetic diversity analysis of an under-domesticated orphan crop, white fonio (Digitaria exilis).</title>
        <authorList>
            <person name="Bennetzen J.L."/>
            <person name="Chen S."/>
            <person name="Ma X."/>
            <person name="Wang X."/>
            <person name="Yssel A.E.J."/>
            <person name="Chaluvadi S.R."/>
            <person name="Johnson M."/>
            <person name="Gangashetty P."/>
            <person name="Hamidou F."/>
            <person name="Sanogo M.D."/>
            <person name="Zwaenepoel A."/>
            <person name="Wallace J."/>
            <person name="Van De Peer Y."/>
            <person name="Van Deynze A."/>
        </authorList>
    </citation>
    <scope>NUCLEOTIDE SEQUENCE</scope>
    <source>
        <tissue evidence="2">Leaves</tissue>
    </source>
</reference>
<protein>
    <submittedName>
        <fullName evidence="2">Uncharacterized protein</fullName>
    </submittedName>
</protein>
<sequence>MARFKRKEEGRGALDDNGKAPRRKSSCSGRRLQSPAGAPAPPSMRRAIDLGSTPPSMVSPAPTPAPHFPLPPSATIACMDWSSLFLFLGVAGLARVSASVRATDRSRLVDKTSEPVLFFLLARPVFTEKILLEEIVVEVELHDVACPGAAPHAVPLAALSRPVGSLVMPALKESSASLSAAMQRPLNVSAAPETDEAAPVGPRTKSSRHMAAARLNQDRSINRTPTPKASASASASAESHFDAAAMES</sequence>
<feature type="compositionally biased region" description="Low complexity" evidence="1">
    <location>
        <begin position="229"/>
        <end position="248"/>
    </location>
</feature>
<feature type="compositionally biased region" description="Basic and acidic residues" evidence="1">
    <location>
        <begin position="1"/>
        <end position="19"/>
    </location>
</feature>
<organism evidence="2 3">
    <name type="scientific">Digitaria exilis</name>
    <dbReference type="NCBI Taxonomy" id="1010633"/>
    <lineage>
        <taxon>Eukaryota</taxon>
        <taxon>Viridiplantae</taxon>
        <taxon>Streptophyta</taxon>
        <taxon>Embryophyta</taxon>
        <taxon>Tracheophyta</taxon>
        <taxon>Spermatophyta</taxon>
        <taxon>Magnoliopsida</taxon>
        <taxon>Liliopsida</taxon>
        <taxon>Poales</taxon>
        <taxon>Poaceae</taxon>
        <taxon>PACMAD clade</taxon>
        <taxon>Panicoideae</taxon>
        <taxon>Panicodae</taxon>
        <taxon>Paniceae</taxon>
        <taxon>Anthephorinae</taxon>
        <taxon>Digitaria</taxon>
    </lineage>
</organism>
<feature type="region of interest" description="Disordered" evidence="1">
    <location>
        <begin position="188"/>
        <end position="248"/>
    </location>
</feature>
<name>A0A835ASE8_9POAL</name>
<dbReference type="EMBL" id="JACEFO010002303">
    <property type="protein sequence ID" value="KAF8667145.1"/>
    <property type="molecule type" value="Genomic_DNA"/>
</dbReference>
<keyword evidence="3" id="KW-1185">Reference proteome</keyword>
<dbReference type="Proteomes" id="UP000636709">
    <property type="component" value="Unassembled WGS sequence"/>
</dbReference>
<proteinExistence type="predicted"/>
<gene>
    <name evidence="2" type="ORF">HU200_053333</name>
</gene>